<evidence type="ECO:0000313" key="2">
    <source>
        <dbReference type="Proteomes" id="UP000007842"/>
    </source>
</evidence>
<dbReference type="HOGENOM" id="CLU_096811_0_0_11"/>
<sequence>MATPRSTPSRYTYQGRTVPYITTWSNELHPARALVARRGRDGLFLGYEDETPYDRDPLGVLWVRQGIARGKGTPEWAAVHSLRQRRAIYGLLCQVCGESTLDGVNEQQLYLMHAAGGRQIEDGERTSSPPVHPACAVEAIKACPALRAGGYVAAWVRASLPWGVAGTLHDLGDPAHSSTPAKVAYESPGIAWMLAYHKIISFHGVTPVSPDELRDLAASA</sequence>
<keyword evidence="2" id="KW-1185">Reference proteome</keyword>
<protein>
    <submittedName>
        <fullName evidence="1">Uncharacterized protein</fullName>
    </submittedName>
</protein>
<accession>G8XDW4</accession>
<proteinExistence type="predicted"/>
<organism evidence="1 2">
    <name type="scientific">Streptantibioticus cattleyicolor (strain ATCC 35852 / DSM 46488 / JCM 4925 / NBRC 14057 / NRRL 8057)</name>
    <name type="common">Streptomyces cattleya</name>
    <dbReference type="NCBI Taxonomy" id="1003195"/>
    <lineage>
        <taxon>Bacteria</taxon>
        <taxon>Bacillati</taxon>
        <taxon>Actinomycetota</taxon>
        <taxon>Actinomycetes</taxon>
        <taxon>Kitasatosporales</taxon>
        <taxon>Streptomycetaceae</taxon>
        <taxon>Streptantibioticus</taxon>
    </lineage>
</organism>
<dbReference type="Proteomes" id="UP000007842">
    <property type="component" value="Plasmid pSCATT"/>
</dbReference>
<dbReference type="AlphaFoldDB" id="G8XDW4"/>
<dbReference type="EMBL" id="CP003229">
    <property type="protein sequence ID" value="AEW99199.1"/>
    <property type="molecule type" value="Genomic_DNA"/>
</dbReference>
<gene>
    <name evidence="1" type="ordered locus">SCATT_p10060</name>
</gene>
<evidence type="ECO:0000313" key="1">
    <source>
        <dbReference type="EMBL" id="AEW99199.1"/>
    </source>
</evidence>
<dbReference type="PATRIC" id="fig|1003195.29.peg.6802"/>
<keyword evidence="1" id="KW-0614">Plasmid</keyword>
<name>G8XDW4_STREN</name>
<reference evidence="2" key="1">
    <citation type="submission" date="2011-12" db="EMBL/GenBank/DDBJ databases">
        <title>Complete genome sequence of Streptomyces cattleya strain DSM 46488.</title>
        <authorList>
            <person name="Ou H.-Y."/>
            <person name="Li P."/>
            <person name="Zhao C."/>
            <person name="O'Hagan D."/>
            <person name="Deng Z."/>
        </authorList>
    </citation>
    <scope>NUCLEOTIDE SEQUENCE [LARGE SCALE GENOMIC DNA]</scope>
    <source>
        <strain evidence="2">ATCC 35852 / DSM 46488 / JCM 4925 / NBRC 14057 / NRRL 8057</strain>
        <plasmid evidence="2">Plasmid pSCATT</plasmid>
    </source>
</reference>
<dbReference type="KEGG" id="scy:SCATT_p10060"/>
<dbReference type="OrthoDB" id="3689934at2"/>
<geneLocation type="plasmid" evidence="1 2">
    <name>pSCATT</name>
</geneLocation>